<feature type="domain" description="MsrB" evidence="11">
    <location>
        <begin position="243"/>
        <end position="366"/>
    </location>
</feature>
<dbReference type="EMBL" id="ATFC01000011">
    <property type="protein sequence ID" value="EPF45901.1"/>
    <property type="molecule type" value="Genomic_DNA"/>
</dbReference>
<comment type="caution">
    <text evidence="9">Lacks conserved residue(s) required for the propagation of feature annotation.</text>
</comment>
<evidence type="ECO:0000256" key="7">
    <source>
        <dbReference type="ARBA" id="ARBA00048488"/>
    </source>
</evidence>
<dbReference type="Proteomes" id="UP000014605">
    <property type="component" value="Unassembled WGS sequence"/>
</dbReference>
<dbReference type="Gene3D" id="3.30.1060.10">
    <property type="entry name" value="Peptide methionine sulphoxide reductase MsrA"/>
    <property type="match status" value="1"/>
</dbReference>
<comment type="function">
    <text evidence="5 10">Has an important function as a repair enzyme for proteins that have been inactivated by oxidation. Catalyzes the reversible oxidation-reduction of methionine sulfoxide in proteins to methionine.</text>
</comment>
<proteinExistence type="inferred from homology"/>
<dbReference type="Pfam" id="PF01625">
    <property type="entry name" value="PMSR"/>
    <property type="match status" value="1"/>
</dbReference>
<comment type="caution">
    <text evidence="13">The sequence shown here is derived from an EMBL/GenBank/DDBJ whole genome shotgun (WGS) entry which is preliminary data.</text>
</comment>
<dbReference type="InterPro" id="IPR028427">
    <property type="entry name" value="Met_Sox_Rdtase_MsrB"/>
</dbReference>
<feature type="active site" evidence="10">
    <location>
        <position position="81"/>
    </location>
</feature>
<comment type="similarity">
    <text evidence="10">Belongs to the MsrA Met sulfoxide reductase family.</text>
</comment>
<dbReference type="InterPro" id="IPR002569">
    <property type="entry name" value="Met_Sox_Rdtase_MsrA_dom"/>
</dbReference>
<dbReference type="InterPro" id="IPR002579">
    <property type="entry name" value="Met_Sox_Rdtase_MsrB_dom"/>
</dbReference>
<dbReference type="InterPro" id="IPR036509">
    <property type="entry name" value="Met_Sox_Rdtase_MsrA_sf"/>
</dbReference>
<dbReference type="FunFam" id="2.170.150.20:FF:000003">
    <property type="entry name" value="Peptide methionine sulfoxide reductase MsrB"/>
    <property type="match status" value="1"/>
</dbReference>
<sequence length="383" mass="42370">MGISNRIKQELKITIMIYKRIHLAIPLCIALALCGCIKAQAGEIHKPQGGINISPAKSGGGGGVSMITAGNIKEIYLAGGCFWGVEGYFRRIAGVVETDTGYANGTTGTTDYQQIHGTDHAETVKITYNSGVIALEELLEHYFRIIDPLSVNKQGNDIGRQYRTGIYYTDKADAPVIQAFLKRMQARYTRPIAVETAPLRNFVLAEEYHQDYLEKNPNGYCHINLNLASVPLHDEAQFQTPDTRQLKERLTPLQYSVTQEKATERPFTSEYDKFDGKGIYVDIVTGKPLFSSSDKYDAGCGWPSFTKPITSQAVDFTRDSSHGMERVEVTSKTGGAHLGHVFDDGPQDKTGLRYCINGASLRFVPYGEMDAAGYGDYKQYVTD</sequence>
<organism evidence="13 14">
    <name type="scientific">Treponema vincentii F0403</name>
    <dbReference type="NCBI Taxonomy" id="1125702"/>
    <lineage>
        <taxon>Bacteria</taxon>
        <taxon>Pseudomonadati</taxon>
        <taxon>Spirochaetota</taxon>
        <taxon>Spirochaetia</taxon>
        <taxon>Spirochaetales</taxon>
        <taxon>Treponemataceae</taxon>
        <taxon>Treponema</taxon>
    </lineage>
</organism>
<dbReference type="SUPFAM" id="SSF55068">
    <property type="entry name" value="Peptide methionine sulfoxide reductase"/>
    <property type="match status" value="1"/>
</dbReference>
<evidence type="ECO:0000313" key="13">
    <source>
        <dbReference type="EMBL" id="EPF45901.1"/>
    </source>
</evidence>
<comment type="similarity">
    <text evidence="9">Belongs to the MsrB Met sulfoxide reductase family.</text>
</comment>
<name>S3L916_9SPIR</name>
<reference evidence="13 14" key="1">
    <citation type="submission" date="2013-04" db="EMBL/GenBank/DDBJ databases">
        <title>The Genome Sequence of Treponema vincentii F0403.</title>
        <authorList>
            <consortium name="The Broad Institute Genomics Platform"/>
            <person name="Earl A."/>
            <person name="Ward D."/>
            <person name="Feldgarden M."/>
            <person name="Gevers D."/>
            <person name="Leonetti C."/>
            <person name="Izard J."/>
            <person name="Walker B."/>
            <person name="Young S."/>
            <person name="Zeng Q."/>
            <person name="Gargeya S."/>
            <person name="Fitzgerald M."/>
            <person name="Haas B."/>
            <person name="Abouelleil A."/>
            <person name="Allen A.W."/>
            <person name="Alvarado L."/>
            <person name="Arachchi H.M."/>
            <person name="Berlin A.M."/>
            <person name="Chapman S.B."/>
            <person name="Gainer-Dewar J."/>
            <person name="Goldberg J."/>
            <person name="Griggs A."/>
            <person name="Gujja S."/>
            <person name="Hansen M."/>
            <person name="Howarth C."/>
            <person name="Imamovic A."/>
            <person name="Ireland A."/>
            <person name="Larimer J."/>
            <person name="McCowan C."/>
            <person name="Murphy C."/>
            <person name="Pearson M."/>
            <person name="Poon T.W."/>
            <person name="Priest M."/>
            <person name="Roberts A."/>
            <person name="Saif S."/>
            <person name="Shea T."/>
            <person name="Sisk P."/>
            <person name="Sykes S."/>
            <person name="Wortman J."/>
            <person name="Nusbaum C."/>
            <person name="Birren B."/>
        </authorList>
    </citation>
    <scope>NUCLEOTIDE SEQUENCE [LARGE SCALE GENOMIC DNA]</scope>
    <source>
        <strain evidence="13 14">F0403</strain>
    </source>
</reference>
<comment type="catalytic activity">
    <reaction evidence="7 9">
        <text>L-methionyl-[protein] + [thioredoxin]-disulfide + H2O = L-methionyl-(R)-S-oxide-[protein] + [thioredoxin]-dithiol</text>
        <dbReference type="Rhea" id="RHEA:24164"/>
        <dbReference type="Rhea" id="RHEA-COMP:10698"/>
        <dbReference type="Rhea" id="RHEA-COMP:10700"/>
        <dbReference type="Rhea" id="RHEA-COMP:12313"/>
        <dbReference type="Rhea" id="RHEA-COMP:12314"/>
        <dbReference type="ChEBI" id="CHEBI:15377"/>
        <dbReference type="ChEBI" id="CHEBI:16044"/>
        <dbReference type="ChEBI" id="CHEBI:29950"/>
        <dbReference type="ChEBI" id="CHEBI:45764"/>
        <dbReference type="ChEBI" id="CHEBI:50058"/>
        <dbReference type="EC" id="1.8.4.12"/>
    </reaction>
</comment>
<dbReference type="HAMAP" id="MF_01401">
    <property type="entry name" value="MsrA"/>
    <property type="match status" value="1"/>
</dbReference>
<comment type="catalytic activity">
    <reaction evidence="8 10">
        <text>[thioredoxin]-disulfide + L-methionine + H2O = L-methionine (S)-S-oxide + [thioredoxin]-dithiol</text>
        <dbReference type="Rhea" id="RHEA:19993"/>
        <dbReference type="Rhea" id="RHEA-COMP:10698"/>
        <dbReference type="Rhea" id="RHEA-COMP:10700"/>
        <dbReference type="ChEBI" id="CHEBI:15377"/>
        <dbReference type="ChEBI" id="CHEBI:29950"/>
        <dbReference type="ChEBI" id="CHEBI:50058"/>
        <dbReference type="ChEBI" id="CHEBI:57844"/>
        <dbReference type="ChEBI" id="CHEBI:58772"/>
        <dbReference type="EC" id="1.8.4.11"/>
    </reaction>
</comment>
<dbReference type="PANTHER" id="PTHR10173:SF60">
    <property type="entry name" value="PEPTIDE METHIONINE SULFOXIDE REDUCTASE MSRA_MSRB 1"/>
    <property type="match status" value="1"/>
</dbReference>
<dbReference type="AlphaFoldDB" id="S3L916"/>
<dbReference type="EC" id="1.8.4.12" evidence="9"/>
<keyword evidence="14" id="KW-1185">Reference proteome</keyword>
<evidence type="ECO:0000256" key="10">
    <source>
        <dbReference type="HAMAP-Rule" id="MF_01401"/>
    </source>
</evidence>
<dbReference type="PATRIC" id="fig|1125702.3.peg.2262"/>
<evidence type="ECO:0000256" key="9">
    <source>
        <dbReference type="HAMAP-Rule" id="MF_01400"/>
    </source>
</evidence>
<evidence type="ECO:0000256" key="2">
    <source>
        <dbReference type="ARBA" id="ARBA00011017"/>
    </source>
</evidence>
<dbReference type="EMBL" id="ATFC01000012">
    <property type="protein sequence ID" value="EPF45866.1"/>
    <property type="molecule type" value="Genomic_DNA"/>
</dbReference>
<dbReference type="GO" id="GO:0033743">
    <property type="term" value="F:peptide-methionine (R)-S-oxide reductase activity"/>
    <property type="evidence" value="ECO:0007669"/>
    <property type="project" value="UniProtKB-UniRule"/>
</dbReference>
<dbReference type="Pfam" id="PF01641">
    <property type="entry name" value="SelR"/>
    <property type="match status" value="1"/>
</dbReference>
<dbReference type="HOGENOM" id="CLU_031040_1_0_12"/>
<evidence type="ECO:0000256" key="6">
    <source>
        <dbReference type="ARBA" id="ARBA00047806"/>
    </source>
</evidence>
<dbReference type="InterPro" id="IPR011057">
    <property type="entry name" value="Mss4-like_sf"/>
</dbReference>
<dbReference type="PROSITE" id="PS51790">
    <property type="entry name" value="MSRB"/>
    <property type="match status" value="1"/>
</dbReference>
<evidence type="ECO:0000313" key="14">
    <source>
        <dbReference type="Proteomes" id="UP000014605"/>
    </source>
</evidence>
<dbReference type="PANTHER" id="PTHR10173">
    <property type="entry name" value="METHIONINE SULFOXIDE REDUCTASE"/>
    <property type="match status" value="1"/>
</dbReference>
<keyword evidence="3 9" id="KW-0560">Oxidoreductase</keyword>
<dbReference type="FunFam" id="3.30.1060.10:FF:000007">
    <property type="entry name" value="Peptide methionine sulfoxide reductase msrA/msrB"/>
    <property type="match status" value="1"/>
</dbReference>
<dbReference type="SUPFAM" id="SSF51316">
    <property type="entry name" value="Mss4-like"/>
    <property type="match status" value="1"/>
</dbReference>
<evidence type="ECO:0000256" key="8">
    <source>
        <dbReference type="ARBA" id="ARBA00048782"/>
    </source>
</evidence>
<dbReference type="NCBIfam" id="TIGR00357">
    <property type="entry name" value="peptide-methionine (R)-S-oxide reductase MsrB"/>
    <property type="match status" value="1"/>
</dbReference>
<comment type="catalytic activity">
    <reaction evidence="6 10">
        <text>L-methionyl-[protein] + [thioredoxin]-disulfide + H2O = L-methionyl-(S)-S-oxide-[protein] + [thioredoxin]-dithiol</text>
        <dbReference type="Rhea" id="RHEA:14217"/>
        <dbReference type="Rhea" id="RHEA-COMP:10698"/>
        <dbReference type="Rhea" id="RHEA-COMP:10700"/>
        <dbReference type="Rhea" id="RHEA-COMP:12313"/>
        <dbReference type="Rhea" id="RHEA-COMP:12315"/>
        <dbReference type="ChEBI" id="CHEBI:15377"/>
        <dbReference type="ChEBI" id="CHEBI:16044"/>
        <dbReference type="ChEBI" id="CHEBI:29950"/>
        <dbReference type="ChEBI" id="CHEBI:44120"/>
        <dbReference type="ChEBI" id="CHEBI:50058"/>
        <dbReference type="EC" id="1.8.4.11"/>
    </reaction>
</comment>
<dbReference type="GO" id="GO:0005737">
    <property type="term" value="C:cytoplasm"/>
    <property type="evidence" value="ECO:0007669"/>
    <property type="project" value="TreeGrafter"/>
</dbReference>
<dbReference type="GO" id="GO:0006979">
    <property type="term" value="P:response to oxidative stress"/>
    <property type="evidence" value="ECO:0007669"/>
    <property type="project" value="InterPro"/>
</dbReference>
<comment type="similarity">
    <text evidence="2">In the N-terminal section; belongs to the MsrA Met sulfoxide reductase family.</text>
</comment>
<feature type="active site" description="Nucleophile" evidence="9">
    <location>
        <position position="355"/>
    </location>
</feature>
<accession>S3L916</accession>
<dbReference type="EC" id="1.8.4.11" evidence="10"/>
<gene>
    <name evidence="9" type="primary">msrB</name>
    <name evidence="10" type="synonym">msrA</name>
    <name evidence="13" type="ORF">HMPREF1222_02190</name>
    <name evidence="12" type="ORF">HMPREF1222_02346</name>
</gene>
<evidence type="ECO:0000256" key="1">
    <source>
        <dbReference type="ARBA" id="ARBA00008076"/>
    </source>
</evidence>
<dbReference type="Gene3D" id="2.170.150.20">
    <property type="entry name" value="Peptide methionine sulfoxide reductase"/>
    <property type="match status" value="1"/>
</dbReference>
<evidence type="ECO:0000256" key="5">
    <source>
        <dbReference type="ARBA" id="ARBA00024679"/>
    </source>
</evidence>
<dbReference type="HAMAP" id="MF_01400">
    <property type="entry name" value="MsrB"/>
    <property type="match status" value="1"/>
</dbReference>
<protein>
    <recommendedName>
        <fullName evidence="9 10">Multifunctional fusion protein</fullName>
    </recommendedName>
    <domain>
        <recommendedName>
            <fullName evidence="10">Peptide methionine sulfoxide reductase MsrA</fullName>
            <shortName evidence="10">Protein-methionine-S-oxide reductase</shortName>
            <ecNumber evidence="10">1.8.4.11</ecNumber>
        </recommendedName>
        <alternativeName>
            <fullName evidence="10">Peptide-methionine (S)-S-oxide reductase</fullName>
            <shortName evidence="10">Peptide Met(O) reductase</shortName>
        </alternativeName>
    </domain>
    <domain>
        <recommendedName>
            <fullName evidence="9">Peptide methionine sulfoxide reductase MsrB</fullName>
            <ecNumber evidence="9">1.8.4.12</ecNumber>
        </recommendedName>
        <alternativeName>
            <fullName evidence="9">Peptide-methionine (R)-S-oxide reductase</fullName>
        </alternativeName>
    </domain>
</protein>
<dbReference type="NCBIfam" id="TIGR00401">
    <property type="entry name" value="msrA"/>
    <property type="match status" value="1"/>
</dbReference>
<evidence type="ECO:0000313" key="12">
    <source>
        <dbReference type="EMBL" id="EPF45866.1"/>
    </source>
</evidence>
<evidence type="ECO:0000256" key="3">
    <source>
        <dbReference type="ARBA" id="ARBA00023002"/>
    </source>
</evidence>
<keyword evidence="4" id="KW-0511">Multifunctional enzyme</keyword>
<evidence type="ECO:0000256" key="4">
    <source>
        <dbReference type="ARBA" id="ARBA00023268"/>
    </source>
</evidence>
<comment type="similarity">
    <text evidence="1">In the C-terminal section; belongs to the MsrB Met sulfoxide reductase family.</text>
</comment>
<dbReference type="GO" id="GO:0008113">
    <property type="term" value="F:peptide-methionine (S)-S-oxide reductase activity"/>
    <property type="evidence" value="ECO:0007669"/>
    <property type="project" value="UniProtKB-UniRule"/>
</dbReference>
<dbReference type="GO" id="GO:0030091">
    <property type="term" value="P:protein repair"/>
    <property type="evidence" value="ECO:0007669"/>
    <property type="project" value="InterPro"/>
</dbReference>
<evidence type="ECO:0000259" key="11">
    <source>
        <dbReference type="PROSITE" id="PS51790"/>
    </source>
</evidence>